<dbReference type="AlphaFoldDB" id="A0A3P6S896"/>
<reference evidence="1 2" key="1">
    <citation type="submission" date="2018-11" db="EMBL/GenBank/DDBJ databases">
        <authorList>
            <consortium name="Pathogen Informatics"/>
        </authorList>
    </citation>
    <scope>NUCLEOTIDE SEQUENCE [LARGE SCALE GENOMIC DNA]</scope>
</reference>
<accession>A0A3P6S896</accession>
<proteinExistence type="predicted"/>
<organism evidence="1 2">
    <name type="scientific">Dibothriocephalus latus</name>
    <name type="common">Fish tapeworm</name>
    <name type="synonym">Diphyllobothrium latum</name>
    <dbReference type="NCBI Taxonomy" id="60516"/>
    <lineage>
        <taxon>Eukaryota</taxon>
        <taxon>Metazoa</taxon>
        <taxon>Spiralia</taxon>
        <taxon>Lophotrochozoa</taxon>
        <taxon>Platyhelminthes</taxon>
        <taxon>Cestoda</taxon>
        <taxon>Eucestoda</taxon>
        <taxon>Diphyllobothriidea</taxon>
        <taxon>Diphyllobothriidae</taxon>
        <taxon>Dibothriocephalus</taxon>
    </lineage>
</organism>
<evidence type="ECO:0000313" key="2">
    <source>
        <dbReference type="Proteomes" id="UP000281553"/>
    </source>
</evidence>
<dbReference type="EMBL" id="UYRU01042025">
    <property type="protein sequence ID" value="VDK72132.1"/>
    <property type="molecule type" value="Genomic_DNA"/>
</dbReference>
<sequence>MPFLPSVCIYVCLPQRGSAIFDLPNGSYLYDTITGIRVGKLRVPSYAKELSKLSIRNLLNISHQLTDMLKRSDFSRRVLKTFIDFNQSLMHDIFLLLDPEEFDYLLPNKATVGFYISIDSDTGQEVSSIVETEISARFLDIFQPSIESEEIFIGAHFQTYLQIGFSDTPVVQMASGSHSSMKLFDFATQDEGICSLFKSRMKENVRIPEDITEAVLKPRVFKPTIRSVVQAVTPPFNSRLLYLQQPKNFQRSADAVGRAELVQEWAYLRLLNESVAAVIENLALRFGNLRRDFNAMINAMEALQNSFQSPSSNDYQVGAFLLHPFPRTTQLIFTSTQQLV</sequence>
<name>A0A3P6S896_DIBLA</name>
<protein>
    <submittedName>
        <fullName evidence="1">Uncharacterized protein</fullName>
    </submittedName>
</protein>
<evidence type="ECO:0000313" key="1">
    <source>
        <dbReference type="EMBL" id="VDK72132.1"/>
    </source>
</evidence>
<gene>
    <name evidence="1" type="ORF">DILT_LOCUS2389</name>
</gene>
<dbReference type="Proteomes" id="UP000281553">
    <property type="component" value="Unassembled WGS sequence"/>
</dbReference>
<keyword evidence="2" id="KW-1185">Reference proteome</keyword>
<dbReference type="OrthoDB" id="6282232at2759"/>